<dbReference type="Proteomes" id="UP001597079">
    <property type="component" value="Unassembled WGS sequence"/>
</dbReference>
<reference evidence="3" key="1">
    <citation type="journal article" date="2019" name="Int. J. Syst. Evol. Microbiol.">
        <title>The Global Catalogue of Microorganisms (GCM) 10K type strain sequencing project: providing services to taxonomists for standard genome sequencing and annotation.</title>
        <authorList>
            <consortium name="The Broad Institute Genomics Platform"/>
            <consortium name="The Broad Institute Genome Sequencing Center for Infectious Disease"/>
            <person name="Wu L."/>
            <person name="Ma J."/>
        </authorList>
    </citation>
    <scope>NUCLEOTIDE SEQUENCE [LARGE SCALE GENOMIC DNA]</scope>
    <source>
        <strain evidence="3">CGMCC 1.12286</strain>
    </source>
</reference>
<keyword evidence="1" id="KW-1133">Transmembrane helix</keyword>
<dbReference type="RefSeq" id="WP_377945566.1">
    <property type="nucleotide sequence ID" value="NZ_JBHUCX010000097.1"/>
</dbReference>
<comment type="caution">
    <text evidence="2">The sequence shown here is derived from an EMBL/GenBank/DDBJ whole genome shotgun (WGS) entry which is preliminary data.</text>
</comment>
<gene>
    <name evidence="2" type="ORF">ACFSB2_23610</name>
</gene>
<proteinExistence type="predicted"/>
<accession>A0ABW4JMK8</accession>
<evidence type="ECO:0000313" key="3">
    <source>
        <dbReference type="Proteomes" id="UP001597079"/>
    </source>
</evidence>
<protein>
    <submittedName>
        <fullName evidence="2">Uncharacterized protein</fullName>
    </submittedName>
</protein>
<organism evidence="2 3">
    <name type="scientific">Alicyclobacillus fodiniaquatilis</name>
    <dbReference type="NCBI Taxonomy" id="1661150"/>
    <lineage>
        <taxon>Bacteria</taxon>
        <taxon>Bacillati</taxon>
        <taxon>Bacillota</taxon>
        <taxon>Bacilli</taxon>
        <taxon>Bacillales</taxon>
        <taxon>Alicyclobacillaceae</taxon>
        <taxon>Alicyclobacillus</taxon>
    </lineage>
</organism>
<name>A0ABW4JMK8_9BACL</name>
<keyword evidence="3" id="KW-1185">Reference proteome</keyword>
<feature type="transmembrane region" description="Helical" evidence="1">
    <location>
        <begin position="6"/>
        <end position="26"/>
    </location>
</feature>
<evidence type="ECO:0000313" key="2">
    <source>
        <dbReference type="EMBL" id="MFD1677654.1"/>
    </source>
</evidence>
<evidence type="ECO:0000256" key="1">
    <source>
        <dbReference type="SAM" id="Phobius"/>
    </source>
</evidence>
<dbReference type="EMBL" id="JBHUCX010000097">
    <property type="protein sequence ID" value="MFD1677654.1"/>
    <property type="molecule type" value="Genomic_DNA"/>
</dbReference>
<keyword evidence="1" id="KW-0812">Transmembrane</keyword>
<keyword evidence="1" id="KW-0472">Membrane</keyword>
<sequence>MQNKQGIISVIVVIIAIFVLISTHHIRLGSFTAAKPNSSTNVITPVPSGSNK</sequence>